<dbReference type="EnsemblPlants" id="TraesCS1A02G155700.1">
    <property type="protein sequence ID" value="TraesCS1A02G155700.1.cds1"/>
    <property type="gene ID" value="TraesCS1A02G155700"/>
</dbReference>
<dbReference type="Gramene" id="TraesLAC1A03G00078900.1">
    <property type="protein sequence ID" value="TraesLAC1A03G00078900.1.CDS1"/>
    <property type="gene ID" value="TraesLAC1A03G00078900"/>
</dbReference>
<dbReference type="AlphaFoldDB" id="A0A3B5XY23"/>
<evidence type="ECO:0000313" key="2">
    <source>
        <dbReference type="Proteomes" id="UP000019116"/>
    </source>
</evidence>
<dbReference type="Gramene" id="TraesMAC1A03G00077850.1">
    <property type="protein sequence ID" value="TraesMAC1A03G00077850.1.CDS1"/>
    <property type="gene ID" value="TraesMAC1A03G00077850"/>
</dbReference>
<dbReference type="Gramene" id="TraesWEE_scaffold_103990_01G000100.1">
    <property type="protein sequence ID" value="TraesWEE_scaffold_103990_01G000100.1"/>
    <property type="gene ID" value="TraesWEE_scaffold_103990_01G000100"/>
</dbReference>
<dbReference type="STRING" id="4565.A0A3B5XY23"/>
<sequence>MKLEESYKGELTLAQLGCTLKWFGIKGTRICEVLPNLPITLLLQLLIKTPPCQGFAHGCRGSTRGYNHLAPQWLTPRPWTVALPRASAASQQHTTGN</sequence>
<dbReference type="Gramene" id="TraesCS1A02G155700.1">
    <property type="protein sequence ID" value="TraesCS1A02G155700.1.cds1"/>
    <property type="gene ID" value="TraesCS1A02G155700"/>
</dbReference>
<dbReference type="Proteomes" id="UP000019116">
    <property type="component" value="Chromosome 1A"/>
</dbReference>
<organism evidence="1">
    <name type="scientific">Triticum aestivum</name>
    <name type="common">Wheat</name>
    <dbReference type="NCBI Taxonomy" id="4565"/>
    <lineage>
        <taxon>Eukaryota</taxon>
        <taxon>Viridiplantae</taxon>
        <taxon>Streptophyta</taxon>
        <taxon>Embryophyta</taxon>
        <taxon>Tracheophyta</taxon>
        <taxon>Spermatophyta</taxon>
        <taxon>Magnoliopsida</taxon>
        <taxon>Liliopsida</taxon>
        <taxon>Poales</taxon>
        <taxon>Poaceae</taxon>
        <taxon>BOP clade</taxon>
        <taxon>Pooideae</taxon>
        <taxon>Triticodae</taxon>
        <taxon>Triticeae</taxon>
        <taxon>Triticinae</taxon>
        <taxon>Triticum</taxon>
    </lineage>
</organism>
<dbReference type="Gramene" id="TraesJUL1A03G00076110.1">
    <property type="protein sequence ID" value="TraesJUL1A03G00076110.1.CDS1"/>
    <property type="gene ID" value="TraesJUL1A03G00076110"/>
</dbReference>
<reference evidence="1" key="2">
    <citation type="submission" date="2018-10" db="UniProtKB">
        <authorList>
            <consortium name="EnsemblPlants"/>
        </authorList>
    </citation>
    <scope>IDENTIFICATION</scope>
</reference>
<name>A0A3B5XY23_WHEAT</name>
<dbReference type="Gramene" id="TraesCAD_scaffold_002521_01G000100.1">
    <property type="protein sequence ID" value="TraesCAD_scaffold_002521_01G000100.1"/>
    <property type="gene ID" value="TraesCAD_scaffold_002521_01G000100"/>
</dbReference>
<accession>A0A3B5XY23</accession>
<evidence type="ECO:0000313" key="1">
    <source>
        <dbReference type="EnsemblPlants" id="TraesCS1A02G155700.1.cds1"/>
    </source>
</evidence>
<dbReference type="OrthoDB" id="435038at2759"/>
<proteinExistence type="predicted"/>
<dbReference type="Gramene" id="TraesPARA_EIv1.0_0062200.1">
    <property type="protein sequence ID" value="TraesPARA_EIv1.0_0062200.1.CDS1"/>
    <property type="gene ID" value="TraesPARA_EIv1.0_0062200"/>
</dbReference>
<reference evidence="1" key="1">
    <citation type="submission" date="2018-08" db="EMBL/GenBank/DDBJ databases">
        <authorList>
            <person name="Rossello M."/>
        </authorList>
    </citation>
    <scope>NUCLEOTIDE SEQUENCE [LARGE SCALE GENOMIC DNA]</scope>
    <source>
        <strain evidence="1">cv. Chinese Spring</strain>
    </source>
</reference>
<dbReference type="Gramene" id="TraesNOR1A03G00077260.1">
    <property type="protein sequence ID" value="TraesNOR1A03G00077260.1.CDS1"/>
    <property type="gene ID" value="TraesNOR1A03G00077260"/>
</dbReference>
<keyword evidence="2" id="KW-1185">Reference proteome</keyword>
<dbReference type="Gramene" id="TraesRN1A0100455700.1">
    <property type="protein sequence ID" value="TraesRN1A0100455700.1"/>
    <property type="gene ID" value="TraesRN1A0100455700"/>
</dbReference>
<dbReference type="Gramene" id="TraesCLE_scaffold_105429_01G000100.1">
    <property type="protein sequence ID" value="TraesCLE_scaffold_105429_01G000100.1"/>
    <property type="gene ID" value="TraesCLE_scaffold_105429_01G000100"/>
</dbReference>
<dbReference type="Gramene" id="TraesSTA1A03G00076950.1">
    <property type="protein sequence ID" value="TraesSTA1A03G00076950.1.CDS1"/>
    <property type="gene ID" value="TraesSTA1A03G00076950"/>
</dbReference>
<protein>
    <submittedName>
        <fullName evidence="1">Uncharacterized protein</fullName>
    </submittedName>
</protein>
<dbReference type="Gramene" id="TraesCS1A03G0417600.1">
    <property type="protein sequence ID" value="TraesCS1A03G0417600.1.CDS1"/>
    <property type="gene ID" value="TraesCS1A03G0417600"/>
</dbReference>
<dbReference type="Gramene" id="TraesROB_scaffold_001836_01G000100.1">
    <property type="protein sequence ID" value="TraesROB_scaffold_001836_01G000100.1"/>
    <property type="gene ID" value="TraesROB_scaffold_001836_01G000100"/>
</dbReference>
<dbReference type="Gramene" id="TraesSYM1A03G00079280.1">
    <property type="protein sequence ID" value="TraesSYM1A03G00079280.1.CDS1"/>
    <property type="gene ID" value="TraesSYM1A03G00079280"/>
</dbReference>